<evidence type="ECO:0000313" key="1">
    <source>
        <dbReference type="EMBL" id="EMD00995.1"/>
    </source>
</evidence>
<dbReference type="KEGG" id="bcom:BAUCODRAFT_191208"/>
<proteinExistence type="predicted"/>
<dbReference type="Proteomes" id="UP000011761">
    <property type="component" value="Unassembled WGS sequence"/>
</dbReference>
<dbReference type="RefSeq" id="XP_007672179.1">
    <property type="nucleotide sequence ID" value="XM_007673989.1"/>
</dbReference>
<organism evidence="1 2">
    <name type="scientific">Baudoinia panamericana (strain UAMH 10762)</name>
    <name type="common">Angels' share fungus</name>
    <name type="synonym">Baudoinia compniacensis (strain UAMH 10762)</name>
    <dbReference type="NCBI Taxonomy" id="717646"/>
    <lineage>
        <taxon>Eukaryota</taxon>
        <taxon>Fungi</taxon>
        <taxon>Dikarya</taxon>
        <taxon>Ascomycota</taxon>
        <taxon>Pezizomycotina</taxon>
        <taxon>Dothideomycetes</taxon>
        <taxon>Dothideomycetidae</taxon>
        <taxon>Mycosphaerellales</taxon>
        <taxon>Teratosphaeriaceae</taxon>
        <taxon>Baudoinia</taxon>
    </lineage>
</organism>
<keyword evidence="2" id="KW-1185">Reference proteome</keyword>
<evidence type="ECO:0000313" key="2">
    <source>
        <dbReference type="Proteomes" id="UP000011761"/>
    </source>
</evidence>
<accession>M2NND2</accession>
<sequence length="138" mass="14607">MVSRVGGPSSVVLPLVEPRGNNDAATCTWPVALRPQPAEPDLHGLTSVNAAPTMNFATTRRDDSILIVCSETLLLKAAGCGVHTATKLWSSAMGGPNPHSIPGQWTCEHCQKHTDCLIHSPAMLCSAYRSSYVIGNNA</sequence>
<reference evidence="1 2" key="1">
    <citation type="journal article" date="2012" name="PLoS Pathog.">
        <title>Diverse lifestyles and strategies of plant pathogenesis encoded in the genomes of eighteen Dothideomycetes fungi.</title>
        <authorList>
            <person name="Ohm R.A."/>
            <person name="Feau N."/>
            <person name="Henrissat B."/>
            <person name="Schoch C.L."/>
            <person name="Horwitz B.A."/>
            <person name="Barry K.W."/>
            <person name="Condon B.J."/>
            <person name="Copeland A.C."/>
            <person name="Dhillon B."/>
            <person name="Glaser F."/>
            <person name="Hesse C.N."/>
            <person name="Kosti I."/>
            <person name="LaButti K."/>
            <person name="Lindquist E.A."/>
            <person name="Lucas S."/>
            <person name="Salamov A.A."/>
            <person name="Bradshaw R.E."/>
            <person name="Ciuffetti L."/>
            <person name="Hamelin R.C."/>
            <person name="Kema G.H.J."/>
            <person name="Lawrence C."/>
            <person name="Scott J.A."/>
            <person name="Spatafora J.W."/>
            <person name="Turgeon B.G."/>
            <person name="de Wit P.J.G.M."/>
            <person name="Zhong S."/>
            <person name="Goodwin S.B."/>
            <person name="Grigoriev I.V."/>
        </authorList>
    </citation>
    <scope>NUCLEOTIDE SEQUENCE [LARGE SCALE GENOMIC DNA]</scope>
    <source>
        <strain evidence="1 2">UAMH 10762</strain>
    </source>
</reference>
<dbReference type="AlphaFoldDB" id="M2NND2"/>
<dbReference type="HOGENOM" id="CLU_1854878_0_0_1"/>
<gene>
    <name evidence="1" type="ORF">BAUCODRAFT_191208</name>
</gene>
<dbReference type="GeneID" id="19109575"/>
<name>M2NND2_BAUPA</name>
<dbReference type="EMBL" id="KB445550">
    <property type="protein sequence ID" value="EMD00995.1"/>
    <property type="molecule type" value="Genomic_DNA"/>
</dbReference>
<protein>
    <submittedName>
        <fullName evidence="1">Uncharacterized protein</fullName>
    </submittedName>
</protein>